<keyword evidence="3" id="KW-1003">Cell membrane</keyword>
<evidence type="ECO:0000259" key="8">
    <source>
        <dbReference type="PROSITE" id="PS50928"/>
    </source>
</evidence>
<keyword evidence="6 7" id="KW-0472">Membrane</keyword>
<dbReference type="InterPro" id="IPR035906">
    <property type="entry name" value="MetI-like_sf"/>
</dbReference>
<dbReference type="Pfam" id="PF00528">
    <property type="entry name" value="BPD_transp_1"/>
    <property type="match status" value="1"/>
</dbReference>
<evidence type="ECO:0000256" key="4">
    <source>
        <dbReference type="ARBA" id="ARBA00022692"/>
    </source>
</evidence>
<reference evidence="9 10" key="1">
    <citation type="journal article" date="2019" name="Anaerobe">
        <title>Detection of Robinsoniella peoriensis in multiple bone samples of a trauma patient.</title>
        <authorList>
            <person name="Schrottner P."/>
            <person name="Hartwich K."/>
            <person name="Bunk B."/>
            <person name="Schober I."/>
            <person name="Helbig S."/>
            <person name="Rudolph W.W."/>
            <person name="Gunzer F."/>
        </authorList>
    </citation>
    <scope>NUCLEOTIDE SEQUENCE [LARGE SCALE GENOMIC DNA]</scope>
    <source>
        <strain evidence="9 10">DSM 106044</strain>
    </source>
</reference>
<feature type="transmembrane region" description="Helical" evidence="7">
    <location>
        <begin position="269"/>
        <end position="290"/>
    </location>
</feature>
<proteinExistence type="inferred from homology"/>
<dbReference type="InterPro" id="IPR000515">
    <property type="entry name" value="MetI-like"/>
</dbReference>
<comment type="caution">
    <text evidence="9">The sequence shown here is derived from an EMBL/GenBank/DDBJ whole genome shotgun (WGS) entry which is preliminary data.</text>
</comment>
<feature type="domain" description="ABC transmembrane type-1" evidence="8">
    <location>
        <begin position="75"/>
        <end position="290"/>
    </location>
</feature>
<dbReference type="AlphaFoldDB" id="A0A4U8QBE2"/>
<sequence length="301" mass="33363">MKQKKEKHVLNKKIIIAGCLFMLPAFLIIIFTMLIPLIWNVVLSFYEWNGNSDMRFVGIANYINALTERSTVAALKNSVFIGVVSTVVAMVLGILFALCIYRLGKKEGAFCRFIFYSPSMMPMTVIGLLFVFVLAQDNGLLNSALKAVGLTSLQHGWLSERGTVLWTIAIVQGWRFSGTIMMLCYTGMLSIPGSLFESAKLDGAGYIKSVRLIILPLIKPTIKLALSMMLLWSFKTYDMVWTMTKGGPGDLSMTAPIRMITTAFSFNKFGNASAIGIILTIIVSICVIIGRRIAKGETYEY</sequence>
<dbReference type="SUPFAM" id="SSF161098">
    <property type="entry name" value="MetI-like"/>
    <property type="match status" value="1"/>
</dbReference>
<accession>A0A4U8QBE2</accession>
<feature type="transmembrane region" description="Helical" evidence="7">
    <location>
        <begin position="79"/>
        <end position="101"/>
    </location>
</feature>
<evidence type="ECO:0000256" key="3">
    <source>
        <dbReference type="ARBA" id="ARBA00022475"/>
    </source>
</evidence>
<keyword evidence="4 7" id="KW-0812">Transmembrane</keyword>
<feature type="transmembrane region" description="Helical" evidence="7">
    <location>
        <begin position="212"/>
        <end position="234"/>
    </location>
</feature>
<comment type="similarity">
    <text evidence="7">Belongs to the binding-protein-dependent transport system permease family.</text>
</comment>
<evidence type="ECO:0000313" key="10">
    <source>
        <dbReference type="Proteomes" id="UP000306509"/>
    </source>
</evidence>
<gene>
    <name evidence="9" type="primary">lacF_4</name>
    <name evidence="9" type="ORF">DSM106044_00709</name>
</gene>
<dbReference type="Proteomes" id="UP000306509">
    <property type="component" value="Unassembled WGS sequence"/>
</dbReference>
<keyword evidence="10" id="KW-1185">Reference proteome</keyword>
<dbReference type="STRING" id="180332.GCA_000797495_00166"/>
<comment type="subcellular location">
    <subcellularLocation>
        <location evidence="1 7">Cell membrane</location>
        <topology evidence="1 7">Multi-pass membrane protein</topology>
    </subcellularLocation>
</comment>
<dbReference type="PANTHER" id="PTHR30193:SF37">
    <property type="entry name" value="INNER MEMBRANE ABC TRANSPORTER PERMEASE PROTEIN YCJO"/>
    <property type="match status" value="1"/>
</dbReference>
<dbReference type="CDD" id="cd06261">
    <property type="entry name" value="TM_PBP2"/>
    <property type="match status" value="1"/>
</dbReference>
<feature type="transmembrane region" description="Helical" evidence="7">
    <location>
        <begin position="164"/>
        <end position="191"/>
    </location>
</feature>
<dbReference type="RefSeq" id="WP_044289537.1">
    <property type="nucleotide sequence ID" value="NZ_CAUSDN010000073.1"/>
</dbReference>
<dbReference type="GO" id="GO:0055085">
    <property type="term" value="P:transmembrane transport"/>
    <property type="evidence" value="ECO:0007669"/>
    <property type="project" value="InterPro"/>
</dbReference>
<evidence type="ECO:0000256" key="6">
    <source>
        <dbReference type="ARBA" id="ARBA00023136"/>
    </source>
</evidence>
<protein>
    <submittedName>
        <fullName evidence="9">Lactose transport system permease protein LacF</fullName>
    </submittedName>
</protein>
<evidence type="ECO:0000313" key="9">
    <source>
        <dbReference type="EMBL" id="TLD02327.1"/>
    </source>
</evidence>
<feature type="transmembrane region" description="Helical" evidence="7">
    <location>
        <begin position="14"/>
        <end position="39"/>
    </location>
</feature>
<dbReference type="EMBL" id="QGQD01000017">
    <property type="protein sequence ID" value="TLD02327.1"/>
    <property type="molecule type" value="Genomic_DNA"/>
</dbReference>
<evidence type="ECO:0000256" key="7">
    <source>
        <dbReference type="RuleBase" id="RU363032"/>
    </source>
</evidence>
<feature type="transmembrane region" description="Helical" evidence="7">
    <location>
        <begin position="113"/>
        <end position="135"/>
    </location>
</feature>
<keyword evidence="2 7" id="KW-0813">Transport</keyword>
<evidence type="ECO:0000256" key="1">
    <source>
        <dbReference type="ARBA" id="ARBA00004651"/>
    </source>
</evidence>
<organism evidence="9 10">
    <name type="scientific">Robinsoniella peoriensis</name>
    <dbReference type="NCBI Taxonomy" id="180332"/>
    <lineage>
        <taxon>Bacteria</taxon>
        <taxon>Bacillati</taxon>
        <taxon>Bacillota</taxon>
        <taxon>Clostridia</taxon>
        <taxon>Lachnospirales</taxon>
        <taxon>Lachnospiraceae</taxon>
        <taxon>Robinsoniella</taxon>
    </lineage>
</organism>
<keyword evidence="5 7" id="KW-1133">Transmembrane helix</keyword>
<dbReference type="PROSITE" id="PS50928">
    <property type="entry name" value="ABC_TM1"/>
    <property type="match status" value="1"/>
</dbReference>
<dbReference type="InterPro" id="IPR051393">
    <property type="entry name" value="ABC_transporter_permease"/>
</dbReference>
<evidence type="ECO:0000256" key="5">
    <source>
        <dbReference type="ARBA" id="ARBA00022989"/>
    </source>
</evidence>
<evidence type="ECO:0000256" key="2">
    <source>
        <dbReference type="ARBA" id="ARBA00022448"/>
    </source>
</evidence>
<dbReference type="GO" id="GO:0005886">
    <property type="term" value="C:plasma membrane"/>
    <property type="evidence" value="ECO:0007669"/>
    <property type="project" value="UniProtKB-SubCell"/>
</dbReference>
<dbReference type="Gene3D" id="1.10.3720.10">
    <property type="entry name" value="MetI-like"/>
    <property type="match status" value="1"/>
</dbReference>
<dbReference type="PANTHER" id="PTHR30193">
    <property type="entry name" value="ABC TRANSPORTER PERMEASE PROTEIN"/>
    <property type="match status" value="1"/>
</dbReference>
<name>A0A4U8QBE2_9FIRM</name>